<gene>
    <name evidence="2" type="ORF">ACFOD3_07260</name>
</gene>
<proteinExistence type="predicted"/>
<evidence type="ECO:0000313" key="3">
    <source>
        <dbReference type="Proteomes" id="UP001595420"/>
    </source>
</evidence>
<dbReference type="Proteomes" id="UP001595420">
    <property type="component" value="Unassembled WGS sequence"/>
</dbReference>
<evidence type="ECO:0000256" key="1">
    <source>
        <dbReference type="SAM" id="Phobius"/>
    </source>
</evidence>
<keyword evidence="1" id="KW-0472">Membrane</keyword>
<keyword evidence="3" id="KW-1185">Reference proteome</keyword>
<keyword evidence="1" id="KW-1133">Transmembrane helix</keyword>
<reference evidence="3" key="1">
    <citation type="journal article" date="2019" name="Int. J. Syst. Evol. Microbiol.">
        <title>The Global Catalogue of Microorganisms (GCM) 10K type strain sequencing project: providing services to taxonomists for standard genome sequencing and annotation.</title>
        <authorList>
            <consortium name="The Broad Institute Genomics Platform"/>
            <consortium name="The Broad Institute Genome Sequencing Center for Infectious Disease"/>
            <person name="Wu L."/>
            <person name="Ma J."/>
        </authorList>
    </citation>
    <scope>NUCLEOTIDE SEQUENCE [LARGE SCALE GENOMIC DNA]</scope>
    <source>
        <strain evidence="3">CGMCC 1.16855</strain>
    </source>
</reference>
<dbReference type="RefSeq" id="WP_216835775.1">
    <property type="nucleotide sequence ID" value="NZ_JAFNJS010000002.1"/>
</dbReference>
<evidence type="ECO:0000313" key="2">
    <source>
        <dbReference type="EMBL" id="MFC2999684.1"/>
    </source>
</evidence>
<protein>
    <submittedName>
        <fullName evidence="2">Uncharacterized protein</fullName>
    </submittedName>
</protein>
<name>A0ABV7BTY5_9PROT</name>
<feature type="transmembrane region" description="Helical" evidence="1">
    <location>
        <begin position="26"/>
        <end position="49"/>
    </location>
</feature>
<comment type="caution">
    <text evidence="2">The sequence shown here is derived from an EMBL/GenBank/DDBJ whole genome shotgun (WGS) entry which is preliminary data.</text>
</comment>
<sequence length="59" mass="6162">MLKWVIGIAVAMTAIALVARVLQLGISLALLGVAAVAGVIALVLGLMTWMQRRDSSDRG</sequence>
<organism evidence="2 3">
    <name type="scientific">Falsiroseomonas tokyonensis</name>
    <dbReference type="NCBI Taxonomy" id="430521"/>
    <lineage>
        <taxon>Bacteria</taxon>
        <taxon>Pseudomonadati</taxon>
        <taxon>Pseudomonadota</taxon>
        <taxon>Alphaproteobacteria</taxon>
        <taxon>Acetobacterales</taxon>
        <taxon>Roseomonadaceae</taxon>
        <taxon>Falsiroseomonas</taxon>
    </lineage>
</organism>
<dbReference type="EMBL" id="JBHRSB010000002">
    <property type="protein sequence ID" value="MFC2999684.1"/>
    <property type="molecule type" value="Genomic_DNA"/>
</dbReference>
<keyword evidence="1" id="KW-0812">Transmembrane</keyword>
<accession>A0ABV7BTY5</accession>